<dbReference type="InterPro" id="IPR051939">
    <property type="entry name" value="Glycosyltr_41/O-GlcNAc_trsf"/>
</dbReference>
<protein>
    <recommendedName>
        <fullName evidence="3">protein O-GlcNAc transferase</fullName>
        <ecNumber evidence="3">2.4.1.255</ecNumber>
    </recommendedName>
</protein>
<dbReference type="OrthoDB" id="101857at2"/>
<evidence type="ECO:0000256" key="1">
    <source>
        <dbReference type="ARBA" id="ARBA00004922"/>
    </source>
</evidence>
<dbReference type="GO" id="GO:0097363">
    <property type="term" value="F:protein O-acetylglucosaminyltransferase activity"/>
    <property type="evidence" value="ECO:0007669"/>
    <property type="project" value="UniProtKB-EC"/>
</dbReference>
<accession>A0A5P2HFD1</accession>
<evidence type="ECO:0000259" key="8">
    <source>
        <dbReference type="Pfam" id="PF13844"/>
    </source>
</evidence>
<feature type="domain" description="O-GlcNAc transferase C-terminal" evidence="8">
    <location>
        <begin position="227"/>
        <end position="371"/>
    </location>
</feature>
<keyword evidence="4" id="KW-0328">Glycosyltransferase</keyword>
<dbReference type="AlphaFoldDB" id="A0A5P2HFD1"/>
<gene>
    <name evidence="9" type="ORF">FOB72_28315</name>
</gene>
<proteinExistence type="inferred from homology"/>
<dbReference type="InterPro" id="IPR029489">
    <property type="entry name" value="OGT/SEC/SPY_C"/>
</dbReference>
<dbReference type="SUPFAM" id="SSF48452">
    <property type="entry name" value="TPR-like"/>
    <property type="match status" value="1"/>
</dbReference>
<dbReference type="Gene3D" id="3.40.50.11380">
    <property type="match status" value="1"/>
</dbReference>
<dbReference type="RefSeq" id="WP_150376430.1">
    <property type="nucleotide sequence ID" value="NZ_CP044067.1"/>
</dbReference>
<evidence type="ECO:0000256" key="5">
    <source>
        <dbReference type="ARBA" id="ARBA00022679"/>
    </source>
</evidence>
<keyword evidence="6" id="KW-0677">Repeat</keyword>
<dbReference type="EMBL" id="CP044067">
    <property type="protein sequence ID" value="QET05859.1"/>
    <property type="molecule type" value="Genomic_DNA"/>
</dbReference>
<feature type="domain" description="O-GlcNAc transferase C-terminal" evidence="8">
    <location>
        <begin position="403"/>
        <end position="580"/>
    </location>
</feature>
<keyword evidence="5" id="KW-0808">Transferase</keyword>
<dbReference type="Pfam" id="PF13844">
    <property type="entry name" value="Glyco_transf_41"/>
    <property type="match status" value="2"/>
</dbReference>
<dbReference type="Gene3D" id="1.25.40.10">
    <property type="entry name" value="Tetratricopeptide repeat domain"/>
    <property type="match status" value="1"/>
</dbReference>
<evidence type="ECO:0000256" key="7">
    <source>
        <dbReference type="ARBA" id="ARBA00022803"/>
    </source>
</evidence>
<dbReference type="InterPro" id="IPR011990">
    <property type="entry name" value="TPR-like_helical_dom_sf"/>
</dbReference>
<comment type="similarity">
    <text evidence="2">Belongs to the glycosyltransferase 41 family. O-GlcNAc transferase subfamily.</text>
</comment>
<organism evidence="9 10">
    <name type="scientific">Cupriavidus pauculus</name>
    <dbReference type="NCBI Taxonomy" id="82633"/>
    <lineage>
        <taxon>Bacteria</taxon>
        <taxon>Pseudomonadati</taxon>
        <taxon>Pseudomonadota</taxon>
        <taxon>Betaproteobacteria</taxon>
        <taxon>Burkholderiales</taxon>
        <taxon>Burkholderiaceae</taxon>
        <taxon>Cupriavidus</taxon>
    </lineage>
</organism>
<dbReference type="EC" id="2.4.1.255" evidence="3"/>
<evidence type="ECO:0000313" key="9">
    <source>
        <dbReference type="EMBL" id="QET05859.1"/>
    </source>
</evidence>
<evidence type="ECO:0000256" key="6">
    <source>
        <dbReference type="ARBA" id="ARBA00022737"/>
    </source>
</evidence>
<dbReference type="PANTHER" id="PTHR44835">
    <property type="entry name" value="UDP-N-ACETYLGLUCOSAMINE--PEPTIDE N-ACETYLGLUCOSAMINYLTRANSFERASE SPINDLY-RELATED"/>
    <property type="match status" value="1"/>
</dbReference>
<reference evidence="9 10" key="1">
    <citation type="submission" date="2019-09" db="EMBL/GenBank/DDBJ databases">
        <title>FDA dAtabase for Regulatory Grade micrObial Sequences (FDA-ARGOS): Supporting development and validation of Infectious Disease Dx tests.</title>
        <authorList>
            <person name="Sciortino C."/>
            <person name="Tallon L."/>
            <person name="Sadzewicz L."/>
            <person name="Vavikolanu K."/>
            <person name="Mehta A."/>
            <person name="Aluvathingal J."/>
            <person name="Nadendla S."/>
            <person name="Nandy P."/>
            <person name="Geyer C."/>
            <person name="Yan Y."/>
            <person name="Sichtig H."/>
        </authorList>
    </citation>
    <scope>NUCLEOTIDE SEQUENCE [LARGE SCALE GENOMIC DNA]</scope>
    <source>
        <strain evidence="9 10">FDAARGOS_664</strain>
    </source>
</reference>
<dbReference type="Proteomes" id="UP000322822">
    <property type="component" value="Chromosome 2"/>
</dbReference>
<sequence length="749" mass="83362">MNKNVSMSPAQRLIQQAWAAHASGRFAEAIKLAGTAKRSGASLADASYIEAVAMSGLGRNAEAKALGEASLKRFPNHAGFLGMLGTLELQLENFDVAAKLLKSSLDLQPEVGHLWQAYGAAMFALGHYNDARIAGERAVALLPNDPAVVGNYASALRESGATMEAIPVMRQACALDPLQRINRSNLLFTILYDETIGAEQLRREATDWAETLARMPIDGKLPELSGSDGDKIRIGILSNDLRRHAVAYFLIPLIANIDRTRFEVHLFSLTSVTDNVTQKIRQYAESFQDVSKLKEAEVVRRIRAARCDVMVDLGGYTGASPLQYMVHRLAPKQLTWLGYPGTTGMKEIEYRVTDWTADPAGFEHNYSEKLLRAPIFSAFHPMVTNPLFIYEPKYRVCPTPALENGYITFGSCNHIAKLGPKTMRLWSAVLARCPNSRLLVEAAGCDRESVREMLRTRMEQHGIDTSRVDMIPRDGANQYLTYHRIDIALDTAPVTGGTTTCDAIWMGVPVVTFAGDTFHQRVSTPFLRAAGLDELICETEERYIEVACALASDIAQLDGIRQSIRPRAEKSEMFDAPRFATWFEDEVTEMVREFKPTSHERVARREGVFFGGTWYPAEDLVLSVAAHLHLREYGPLRNVLENLTSTWYRHWMIAYGLAEIKYAEGKHEEAIELLVEAIGMRPYALPLYRKLGIWMDEQGLDKSALAQLLDDQFGLALETLEASAVPDVFEILGITIERIDNNVAEEATA</sequence>
<dbReference type="SMART" id="SM00028">
    <property type="entry name" value="TPR"/>
    <property type="match status" value="4"/>
</dbReference>
<dbReference type="PANTHER" id="PTHR44835:SF1">
    <property type="entry name" value="PROTEIN O-GLCNAC TRANSFERASE"/>
    <property type="match status" value="1"/>
</dbReference>
<evidence type="ECO:0000256" key="2">
    <source>
        <dbReference type="ARBA" id="ARBA00005386"/>
    </source>
</evidence>
<comment type="pathway">
    <text evidence="1">Protein modification; protein glycosylation.</text>
</comment>
<keyword evidence="7" id="KW-0802">TPR repeat</keyword>
<evidence type="ECO:0000256" key="3">
    <source>
        <dbReference type="ARBA" id="ARBA00011970"/>
    </source>
</evidence>
<dbReference type="InterPro" id="IPR019734">
    <property type="entry name" value="TPR_rpt"/>
</dbReference>
<dbReference type="Pfam" id="PF13432">
    <property type="entry name" value="TPR_16"/>
    <property type="match status" value="1"/>
</dbReference>
<name>A0A5P2HFD1_9BURK</name>
<evidence type="ECO:0000256" key="4">
    <source>
        <dbReference type="ARBA" id="ARBA00022676"/>
    </source>
</evidence>
<evidence type="ECO:0000313" key="10">
    <source>
        <dbReference type="Proteomes" id="UP000322822"/>
    </source>
</evidence>
<dbReference type="Gene3D" id="3.40.50.2000">
    <property type="entry name" value="Glycogen Phosphorylase B"/>
    <property type="match status" value="1"/>
</dbReference>